<evidence type="ECO:0000313" key="2">
    <source>
        <dbReference type="Proteomes" id="UP000295783"/>
    </source>
</evidence>
<organism evidence="1 2">
    <name type="scientific">Dongia mobilis</name>
    <dbReference type="NCBI Taxonomy" id="578943"/>
    <lineage>
        <taxon>Bacteria</taxon>
        <taxon>Pseudomonadati</taxon>
        <taxon>Pseudomonadota</taxon>
        <taxon>Alphaproteobacteria</taxon>
        <taxon>Rhodospirillales</taxon>
        <taxon>Dongiaceae</taxon>
        <taxon>Dongia</taxon>
    </lineage>
</organism>
<comment type="caution">
    <text evidence="1">The sequence shown here is derived from an EMBL/GenBank/DDBJ whole genome shotgun (WGS) entry which is preliminary data.</text>
</comment>
<dbReference type="OrthoDB" id="7003946at2"/>
<name>A0A4R6WN94_9PROT</name>
<keyword evidence="2" id="KW-1185">Reference proteome</keyword>
<reference evidence="1 2" key="1">
    <citation type="submission" date="2019-03" db="EMBL/GenBank/DDBJ databases">
        <title>Genomic Encyclopedia of Type Strains, Phase III (KMG-III): the genomes of soil and plant-associated and newly described type strains.</title>
        <authorList>
            <person name="Whitman W."/>
        </authorList>
    </citation>
    <scope>NUCLEOTIDE SEQUENCE [LARGE SCALE GENOMIC DNA]</scope>
    <source>
        <strain evidence="1 2">CGMCC 1.7660</strain>
    </source>
</reference>
<sequence>MSGKEVDLFLHYKARHGESVETRHKEIIAAMRSLSAPFGWGEVSKLPPAPDCGEDLGAGFHITLNVPGIESYGTYVYRGETYKYRDESTFDDKLSISFDSRNKFVDYRLVLETHFPAVIGAFHAYLAKAFFDDYFVRYEDLNQGAVDRLRKTQTVDINGRNNIFTLHPAQYWDAELCGKALGYGPDEVIRRLEGNVPLVRPLMNGVYTVFNDDPDLSFEDFCAFNDRFKPVLGLE</sequence>
<evidence type="ECO:0000313" key="1">
    <source>
        <dbReference type="EMBL" id="TDQ82492.1"/>
    </source>
</evidence>
<accession>A0A4R6WN94</accession>
<protein>
    <submittedName>
        <fullName evidence="1">Uncharacterized protein</fullName>
    </submittedName>
</protein>
<dbReference type="Proteomes" id="UP000295783">
    <property type="component" value="Unassembled WGS sequence"/>
</dbReference>
<gene>
    <name evidence="1" type="ORF">A8950_2315</name>
</gene>
<dbReference type="RefSeq" id="WP_133613764.1">
    <property type="nucleotide sequence ID" value="NZ_SNYW01000008.1"/>
</dbReference>
<dbReference type="EMBL" id="SNYW01000008">
    <property type="protein sequence ID" value="TDQ82492.1"/>
    <property type="molecule type" value="Genomic_DNA"/>
</dbReference>
<dbReference type="AlphaFoldDB" id="A0A4R6WN94"/>
<proteinExistence type="predicted"/>